<feature type="compositionally biased region" description="Low complexity" evidence="4">
    <location>
        <begin position="419"/>
        <end position="458"/>
    </location>
</feature>
<feature type="compositionally biased region" description="Basic and acidic residues" evidence="4">
    <location>
        <begin position="385"/>
        <end position="395"/>
    </location>
</feature>
<dbReference type="Gene3D" id="6.20.200.20">
    <property type="match status" value="1"/>
</dbReference>
<feature type="compositionally biased region" description="Pro residues" evidence="4">
    <location>
        <begin position="564"/>
        <end position="573"/>
    </location>
</feature>
<comment type="caution">
    <text evidence="6">The sequence shown here is derived from an EMBL/GenBank/DDBJ whole genome shotgun (WGS) entry which is preliminary data.</text>
</comment>
<feature type="compositionally biased region" description="Pro residues" evidence="4">
    <location>
        <begin position="896"/>
        <end position="914"/>
    </location>
</feature>
<evidence type="ECO:0000256" key="4">
    <source>
        <dbReference type="SAM" id="MobiDB-lite"/>
    </source>
</evidence>
<feature type="compositionally biased region" description="Low complexity" evidence="4">
    <location>
        <begin position="668"/>
        <end position="729"/>
    </location>
</feature>
<dbReference type="AlphaFoldDB" id="A0AAV7X620"/>
<protein>
    <recommendedName>
        <fullName evidence="5">VWFC domain-containing protein</fullName>
    </recommendedName>
</protein>
<evidence type="ECO:0000313" key="7">
    <source>
        <dbReference type="Proteomes" id="UP001075354"/>
    </source>
</evidence>
<organism evidence="6 7">
    <name type="scientific">Megalurothrips usitatus</name>
    <name type="common">bean blossom thrips</name>
    <dbReference type="NCBI Taxonomy" id="439358"/>
    <lineage>
        <taxon>Eukaryota</taxon>
        <taxon>Metazoa</taxon>
        <taxon>Ecdysozoa</taxon>
        <taxon>Arthropoda</taxon>
        <taxon>Hexapoda</taxon>
        <taxon>Insecta</taxon>
        <taxon>Pterygota</taxon>
        <taxon>Neoptera</taxon>
        <taxon>Paraneoptera</taxon>
        <taxon>Thysanoptera</taxon>
        <taxon>Terebrantia</taxon>
        <taxon>Thripoidea</taxon>
        <taxon>Thripidae</taxon>
        <taxon>Megalurothrips</taxon>
    </lineage>
</organism>
<reference evidence="6" key="1">
    <citation type="submission" date="2022-12" db="EMBL/GenBank/DDBJ databases">
        <title>Chromosome-level genome assembly of the bean flower thrips Megalurothrips usitatus.</title>
        <authorList>
            <person name="Ma L."/>
            <person name="Liu Q."/>
            <person name="Li H."/>
            <person name="Cai W."/>
        </authorList>
    </citation>
    <scope>NUCLEOTIDE SEQUENCE</scope>
    <source>
        <strain evidence="6">Cailab_2022a</strain>
    </source>
</reference>
<dbReference type="PANTHER" id="PTHR46698">
    <property type="entry name" value="CROSSVEINLESS 2"/>
    <property type="match status" value="1"/>
</dbReference>
<feature type="compositionally biased region" description="Basic and acidic residues" evidence="4">
    <location>
        <begin position="610"/>
        <end position="622"/>
    </location>
</feature>
<evidence type="ECO:0000256" key="1">
    <source>
        <dbReference type="ARBA" id="ARBA00004613"/>
    </source>
</evidence>
<feature type="compositionally biased region" description="Low complexity" evidence="4">
    <location>
        <begin position="481"/>
        <end position="563"/>
    </location>
</feature>
<feature type="compositionally biased region" description="Low complexity" evidence="4">
    <location>
        <begin position="789"/>
        <end position="848"/>
    </location>
</feature>
<accession>A0AAV7X620</accession>
<feature type="region of interest" description="Disordered" evidence="4">
    <location>
        <begin position="47"/>
        <end position="66"/>
    </location>
</feature>
<keyword evidence="3" id="KW-0732">Signal</keyword>
<dbReference type="PANTHER" id="PTHR46698:SF3">
    <property type="entry name" value="TENECTIN ISOFORM 1-RELATED"/>
    <property type="match status" value="1"/>
</dbReference>
<dbReference type="Proteomes" id="UP001075354">
    <property type="component" value="Chromosome 15"/>
</dbReference>
<comment type="subcellular location">
    <subcellularLocation>
        <location evidence="1">Secreted</location>
    </subcellularLocation>
</comment>
<keyword evidence="2" id="KW-0964">Secreted</keyword>
<proteinExistence type="predicted"/>
<feature type="region of interest" description="Disordered" evidence="4">
    <location>
        <begin position="383"/>
        <end position="918"/>
    </location>
</feature>
<evidence type="ECO:0000259" key="5">
    <source>
        <dbReference type="PROSITE" id="PS50184"/>
    </source>
</evidence>
<evidence type="ECO:0000313" key="6">
    <source>
        <dbReference type="EMBL" id="KAJ1520174.1"/>
    </source>
</evidence>
<name>A0AAV7X620_9NEOP</name>
<dbReference type="PROSITE" id="PS50184">
    <property type="entry name" value="VWFC_2"/>
    <property type="match status" value="1"/>
</dbReference>
<sequence length="966" mass="102148">MRGRVRCAPLKCDLPLDGCEPVTAPGKCCPVSYDCSKSRVSVTKTISSASSHNTKASLSGSTKGENSVRSISFDARSNREISSKESKVKIETAHHQQHEHVSLTTQLPLLEESPTTLLTGTADNIAITLNTKLDLGGTLDLLKTKNNSVIPEKNKILPMIEAIINKTRQKDQDYDYDYNEPSLPPSLPNLRIIPFVAEDAVTPEKRVVSSNVQKLPESNMAISKESQDKIDNFYLFSPPVETEGGFVPREPAVDSPFHQQKYDTPITATQPKVPPTKVRPPEVTIRTVIPEAVTPDPLLGNGGSTPCTSGGRRYRHGELLTGMGACRMCFCFDGGIVCQEPSCGAVPPGCSRAPAREPDQCCGSIVCGDEHRESPLLFADVPEAEPQRGHARVPERPPVIEPVPDLVPAFTSTLITKRPPTTTTTTTTTTTAAPSTTEAAAASPSTTTSSTTAPPSTTKSHRNKTSTTTTASPTKDKTALRTKTTTAKPARTTTTQRPSSTTAKTSTTTKASTTAKPLTTPAAVPSTSKPTTSTPPASPTGKPLTSTSTTANPLSSTTSSTTVKPPPPPPPPSSTTTTRRPPPLRKERPTTPASFFDVLWGTEDESENEAQDKVDQDVEYHDFVSTNQHEQEQPPPPPRPAPAADEEDSFSFDKFLELFIQPDPPVTTPAAPSASPATVTTPTTTAPRTPAPSTTSPRSTTTAKVKVTPTTTPTTPRTTTTVGTASAPPMSSSTRAPPKKDAKPTATATPAANMTSPSSTAPTPPAPKPTEGPVKRTTTAPKPKPPAPSKGTTTARPPTSTRKPGTTTITRRPTTTPKATTRKPSTTTTTAAAPTTSTTTTTPSTTSTPAPPTSPPPTTTTTTTTVLPIATMRPSLLFGTNKHRPTFNADRDRDSYPPPPPATRRPPTTPPPSTSPALSGLSGLLKLAGCNIYGRMYRVGRIIQELSGPCLECRCTDVGVQCQPKC</sequence>
<evidence type="ECO:0000256" key="3">
    <source>
        <dbReference type="ARBA" id="ARBA00022729"/>
    </source>
</evidence>
<dbReference type="InterPro" id="IPR052424">
    <property type="entry name" value="Kielin_Chordin-BMP_Reg"/>
</dbReference>
<gene>
    <name evidence="6" type="ORF">ONE63_004389</name>
</gene>
<feature type="domain" description="VWFC" evidence="5">
    <location>
        <begin position="305"/>
        <end position="368"/>
    </location>
</feature>
<dbReference type="EMBL" id="JAPTSV010000015">
    <property type="protein sequence ID" value="KAJ1520174.1"/>
    <property type="molecule type" value="Genomic_DNA"/>
</dbReference>
<keyword evidence="7" id="KW-1185">Reference proteome</keyword>
<evidence type="ECO:0000256" key="2">
    <source>
        <dbReference type="ARBA" id="ARBA00022525"/>
    </source>
</evidence>
<dbReference type="SUPFAM" id="SSF57603">
    <property type="entry name" value="FnI-like domain"/>
    <property type="match status" value="1"/>
</dbReference>
<dbReference type="InterPro" id="IPR001007">
    <property type="entry name" value="VWF_dom"/>
</dbReference>
<feature type="compositionally biased region" description="Pro residues" evidence="4">
    <location>
        <begin position="849"/>
        <end position="858"/>
    </location>
</feature>
<dbReference type="GO" id="GO:0005576">
    <property type="term" value="C:extracellular region"/>
    <property type="evidence" value="ECO:0007669"/>
    <property type="project" value="UniProtKB-SubCell"/>
</dbReference>
<feature type="compositionally biased region" description="Low complexity" evidence="4">
    <location>
        <begin position="744"/>
        <end position="761"/>
    </location>
</feature>